<keyword evidence="2" id="KW-1185">Reference proteome</keyword>
<sequence>MPKPYTFPTLYDDLKTISISFLKKHNYLLPNQVQTGTVSWSRSGTKTGSISIRVNTKQDIPYLELDYKCNETPINYRVQLVSAPSNLGKGVVWYFVCPHTGKRCRKLYLADTYFYHRSAFRGCMYEKQTRSKSYRLMEKTFGSYFKSDDLYSKLYARNFKKTYAGKPTKKYLKIIETIQKVDNVELSAIDLLLK</sequence>
<accession>A0A2S2DUT9</accession>
<protein>
    <submittedName>
        <fullName evidence="1">Uncharacterized protein</fullName>
    </submittedName>
</protein>
<evidence type="ECO:0000313" key="2">
    <source>
        <dbReference type="Proteomes" id="UP000245468"/>
    </source>
</evidence>
<proteinExistence type="predicted"/>
<dbReference type="KEGG" id="psez:HME7025_01189"/>
<dbReference type="Proteomes" id="UP000245468">
    <property type="component" value="Chromosome"/>
</dbReference>
<gene>
    <name evidence="1" type="ORF">HME7025_01189</name>
</gene>
<dbReference type="EMBL" id="CP029346">
    <property type="protein sequence ID" value="AWL09052.1"/>
    <property type="molecule type" value="Genomic_DNA"/>
</dbReference>
<dbReference type="OrthoDB" id="837641at2"/>
<dbReference type="AlphaFoldDB" id="A0A2S2DUT9"/>
<organism evidence="1 2">
    <name type="scientific">Aquirufa nivalisilvae</name>
    <dbReference type="NCBI Taxonomy" id="2516557"/>
    <lineage>
        <taxon>Bacteria</taxon>
        <taxon>Pseudomonadati</taxon>
        <taxon>Bacteroidota</taxon>
        <taxon>Cytophagia</taxon>
        <taxon>Cytophagales</taxon>
        <taxon>Flectobacillaceae</taxon>
        <taxon>Aquirufa</taxon>
    </lineage>
</organism>
<name>A0A2S2DUT9_9BACT</name>
<reference evidence="2" key="1">
    <citation type="submission" date="2018-05" db="EMBL/GenBank/DDBJ databases">
        <title>Pseudarcicella sp. HME7025 Genome sequencing and assembly.</title>
        <authorList>
            <person name="Kim H."/>
            <person name="Kang H."/>
            <person name="Joh K."/>
        </authorList>
    </citation>
    <scope>NUCLEOTIDE SEQUENCE [LARGE SCALE GENOMIC DNA]</scope>
    <source>
        <strain evidence="2">HME7025</strain>
    </source>
</reference>
<evidence type="ECO:0000313" key="1">
    <source>
        <dbReference type="EMBL" id="AWL09052.1"/>
    </source>
</evidence>
<dbReference type="RefSeq" id="WP_109322758.1">
    <property type="nucleotide sequence ID" value="NZ_CP029346.1"/>
</dbReference>